<feature type="signal peptide" evidence="1">
    <location>
        <begin position="1"/>
        <end position="19"/>
    </location>
</feature>
<feature type="chain" id="PRO_5009911537" evidence="1">
    <location>
        <begin position="20"/>
        <end position="244"/>
    </location>
</feature>
<keyword evidence="3" id="KW-1185">Reference proteome</keyword>
<keyword evidence="1" id="KW-0732">Signal</keyword>
<reference evidence="3" key="1">
    <citation type="submission" date="2016-11" db="EMBL/GenBank/DDBJ databases">
        <authorList>
            <person name="Varghese N."/>
            <person name="Submissions S."/>
        </authorList>
    </citation>
    <scope>NUCLEOTIDE SEQUENCE [LARGE SCALE GENOMIC DNA]</scope>
    <source>
        <strain evidence="3">DSM 27370</strain>
    </source>
</reference>
<dbReference type="OrthoDB" id="1252924at2"/>
<name>A0A1M5K4A7_9BACT</name>
<proteinExistence type="predicted"/>
<accession>A0A1M5K4A7</accession>
<sequence length="244" mass="26334">MKDLYLTMLVVFFALTANAQIGINTDSPLSGSIVHIDPLRNTLGSTNQSDDIVVSPDGYLGVGTINPVSNLSVNGTFRINDGTQKEDYILVSDSDGIGSWQSLSVNKYVIWELSGSNYIGSFGSFPIYDPLLATSTLLRNEINGCSQLEGVLTLPAGRYLFLANGDQNIAEYGTVDVIVNGSTLQSLMSVNSLGGASFVFNLAAPAQIQLNFTYIDIQSLTYNNQIPTTVTYTYTTTIIQLENI</sequence>
<dbReference type="RefSeq" id="WP_062178790.1">
    <property type="nucleotide sequence ID" value="NZ_BBXL01000005.1"/>
</dbReference>
<evidence type="ECO:0000313" key="3">
    <source>
        <dbReference type="Proteomes" id="UP000184480"/>
    </source>
</evidence>
<dbReference type="AlphaFoldDB" id="A0A1M5K4A7"/>
<dbReference type="EMBL" id="FQUC01000034">
    <property type="protein sequence ID" value="SHG47113.1"/>
    <property type="molecule type" value="Genomic_DNA"/>
</dbReference>
<evidence type="ECO:0000256" key="1">
    <source>
        <dbReference type="SAM" id="SignalP"/>
    </source>
</evidence>
<evidence type="ECO:0000313" key="2">
    <source>
        <dbReference type="EMBL" id="SHG47113.1"/>
    </source>
</evidence>
<protein>
    <submittedName>
        <fullName evidence="2">Uncharacterized protein</fullName>
    </submittedName>
</protein>
<dbReference type="STRING" id="1346286.SAMN05444362_1345"/>
<gene>
    <name evidence="2" type="ORF">SAMN05444362_1345</name>
</gene>
<dbReference type="Proteomes" id="UP000184480">
    <property type="component" value="Unassembled WGS sequence"/>
</dbReference>
<organism evidence="2 3">
    <name type="scientific">Dysgonomonas macrotermitis</name>
    <dbReference type="NCBI Taxonomy" id="1346286"/>
    <lineage>
        <taxon>Bacteria</taxon>
        <taxon>Pseudomonadati</taxon>
        <taxon>Bacteroidota</taxon>
        <taxon>Bacteroidia</taxon>
        <taxon>Bacteroidales</taxon>
        <taxon>Dysgonomonadaceae</taxon>
        <taxon>Dysgonomonas</taxon>
    </lineage>
</organism>